<dbReference type="InterPro" id="IPR008964">
    <property type="entry name" value="Invasin/intimin_cell_adhesion"/>
</dbReference>
<dbReference type="PANTHER" id="PTHR39576">
    <property type="entry name" value="ATTACHING AND EFFACING PROTEIN HOMOLOG-RELATED-RELATED"/>
    <property type="match status" value="1"/>
</dbReference>
<dbReference type="AlphaFoldDB" id="A0A5Y5T991"/>
<dbReference type="Gene3D" id="2.60.40.10">
    <property type="entry name" value="Immunoglobulins"/>
    <property type="match status" value="3"/>
</dbReference>
<evidence type="ECO:0000259" key="2">
    <source>
        <dbReference type="PROSITE" id="PS51127"/>
    </source>
</evidence>
<comment type="similarity">
    <text evidence="1">Belongs to the intimin/invasin family.</text>
</comment>
<dbReference type="InterPro" id="IPR015217">
    <property type="entry name" value="Invasin_dom_3"/>
</dbReference>
<dbReference type="SUPFAM" id="SSF49373">
    <property type="entry name" value="Invasin/intimin cell-adhesion fragments"/>
    <property type="match status" value="3"/>
</dbReference>
<evidence type="ECO:0000256" key="1">
    <source>
        <dbReference type="ARBA" id="ARBA00010116"/>
    </source>
</evidence>
<name>A0A5Y5T991_SALER</name>
<dbReference type="InterPro" id="IPR003344">
    <property type="entry name" value="Big_1_dom"/>
</dbReference>
<dbReference type="Pfam" id="PF02369">
    <property type="entry name" value="Big_1"/>
    <property type="match status" value="1"/>
</dbReference>
<dbReference type="PROSITE" id="PS51127">
    <property type="entry name" value="BIG1"/>
    <property type="match status" value="1"/>
</dbReference>
<dbReference type="InterPro" id="IPR051715">
    <property type="entry name" value="Intimin-Invasin_domain"/>
</dbReference>
<dbReference type="PANTHER" id="PTHR39576:SF1">
    <property type="entry name" value="INVASIN"/>
    <property type="match status" value="1"/>
</dbReference>
<dbReference type="EMBL" id="AAJCCP010000007">
    <property type="protein sequence ID" value="ECK5213777.1"/>
    <property type="molecule type" value="Genomic_DNA"/>
</dbReference>
<dbReference type="SMART" id="SM00634">
    <property type="entry name" value="BID_1"/>
    <property type="match status" value="1"/>
</dbReference>
<dbReference type="GO" id="GO:0009279">
    <property type="term" value="C:cell outer membrane"/>
    <property type="evidence" value="ECO:0007669"/>
    <property type="project" value="TreeGrafter"/>
</dbReference>
<protein>
    <recommendedName>
        <fullName evidence="2">Big-1 domain-containing protein</fullName>
    </recommendedName>
</protein>
<sequence>MNAYEAAIRRPMVSGGALTCTTLTDCTLKMPVMQSTGDNTYIVGAMATDRKGNTSARVQTTVVVPGVGISTGQSSVLPADDTLPADGQTQTTITAVLKSEDGQPVTKGTGKVSFFLEGNEDDLAATPDSSHPGTWTATWSNARAQDVKAGLKINGKDAGKRVALTVTPEMTSLAPALFVVTGNVPADGKTPAELRIATADRFGNRVAKQTVTLGVQDATVSLKDATVTSDDQGETRTTLTSTTAGEKTITAALNGQTVTAKVWFLADAASAKVDALTPDVTEKTVTDGLGNPVPDTEVTWSQGAGGDYRLSAEKNTTDSQGHAYPAHGRKVAGTTCLYLFDRNSRGYLSGRRTDNVRRSGVGAC</sequence>
<dbReference type="InterPro" id="IPR013783">
    <property type="entry name" value="Ig-like_fold"/>
</dbReference>
<dbReference type="RefSeq" id="WP_047596110.1">
    <property type="nucleotide sequence ID" value="NZ_BIMS01000012.1"/>
</dbReference>
<feature type="domain" description="Big-1" evidence="2">
    <location>
        <begin position="174"/>
        <end position="265"/>
    </location>
</feature>
<dbReference type="Pfam" id="PF09134">
    <property type="entry name" value="Invasin_D3"/>
    <property type="match status" value="1"/>
</dbReference>
<comment type="caution">
    <text evidence="3">The sequence shown here is derived from an EMBL/GenBank/DDBJ whole genome shotgun (WGS) entry which is preliminary data.</text>
</comment>
<proteinExistence type="inferred from homology"/>
<reference evidence="3" key="1">
    <citation type="submission" date="2019-08" db="EMBL/GenBank/DDBJ databases">
        <authorList>
            <consortium name="PulseNet: The National Subtyping Network for Foodborne Disease Surveillance"/>
            <person name="Tarr C.L."/>
            <person name="Trees E."/>
            <person name="Katz L.S."/>
            <person name="Carleton-Romer H.A."/>
            <person name="Stroika S."/>
            <person name="Kucerova Z."/>
            <person name="Roache K.F."/>
            <person name="Sabol A.L."/>
            <person name="Besser J."/>
            <person name="Gerner-Smidt P."/>
        </authorList>
    </citation>
    <scope>NUCLEOTIDE SEQUENCE</scope>
    <source>
        <strain evidence="3">PNUSAS086289</strain>
    </source>
</reference>
<accession>A0A5Y5T991</accession>
<evidence type="ECO:0000313" key="3">
    <source>
        <dbReference type="EMBL" id="ECK5213777.1"/>
    </source>
</evidence>
<gene>
    <name evidence="3" type="ORF">FRL26_08755</name>
</gene>
<organism evidence="3">
    <name type="scientific">Salmonella enterica</name>
    <name type="common">Salmonella choleraesuis</name>
    <dbReference type="NCBI Taxonomy" id="28901"/>
    <lineage>
        <taxon>Bacteria</taxon>
        <taxon>Pseudomonadati</taxon>
        <taxon>Pseudomonadota</taxon>
        <taxon>Gammaproteobacteria</taxon>
        <taxon>Enterobacterales</taxon>
        <taxon>Enterobacteriaceae</taxon>
        <taxon>Salmonella</taxon>
    </lineage>
</organism>